<dbReference type="OrthoDB" id="1600564at2759"/>
<dbReference type="GO" id="GO:0016042">
    <property type="term" value="P:lipid catabolic process"/>
    <property type="evidence" value="ECO:0007669"/>
    <property type="project" value="UniProtKB-KW"/>
</dbReference>
<comment type="caution">
    <text evidence="5">The sequence shown here is derived from an EMBL/GenBank/DDBJ whole genome shotgun (WGS) entry which is preliminary data.</text>
</comment>
<evidence type="ECO:0000313" key="6">
    <source>
        <dbReference type="Proteomes" id="UP000015453"/>
    </source>
</evidence>
<dbReference type="PANTHER" id="PTHR46020">
    <property type="entry name" value="OSJNBB0059K02.9 PROTEIN"/>
    <property type="match status" value="1"/>
</dbReference>
<keyword evidence="4" id="KW-0472">Membrane</keyword>
<keyword evidence="4" id="KW-0812">Transmembrane</keyword>
<reference evidence="5 6" key="1">
    <citation type="journal article" date="2013" name="BMC Genomics">
        <title>The miniature genome of a carnivorous plant Genlisea aurea contains a low number of genes and short non-coding sequences.</title>
        <authorList>
            <person name="Leushkin E.V."/>
            <person name="Sutormin R.A."/>
            <person name="Nabieva E.R."/>
            <person name="Penin A.A."/>
            <person name="Kondrashov A.S."/>
            <person name="Logacheva M.D."/>
        </authorList>
    </citation>
    <scope>NUCLEOTIDE SEQUENCE [LARGE SCALE GENOMIC DNA]</scope>
</reference>
<dbReference type="GO" id="GO:0016787">
    <property type="term" value="F:hydrolase activity"/>
    <property type="evidence" value="ECO:0007669"/>
    <property type="project" value="UniProtKB-KW"/>
</dbReference>
<keyword evidence="4" id="KW-1133">Transmembrane helix</keyword>
<accession>S8CHP1</accession>
<dbReference type="EMBL" id="AUSU01005036">
    <property type="protein sequence ID" value="EPS64111.1"/>
    <property type="molecule type" value="Genomic_DNA"/>
</dbReference>
<evidence type="ECO:0000256" key="2">
    <source>
        <dbReference type="ARBA" id="ARBA00022963"/>
    </source>
</evidence>
<keyword evidence="3" id="KW-0443">Lipid metabolism</keyword>
<evidence type="ECO:0000313" key="5">
    <source>
        <dbReference type="EMBL" id="EPS64111.1"/>
    </source>
</evidence>
<proteinExistence type="predicted"/>
<evidence type="ECO:0000256" key="3">
    <source>
        <dbReference type="ARBA" id="ARBA00023098"/>
    </source>
</evidence>
<sequence>MASQFHFFINCFLLISGGLIGVYGSPDDEIRRRRPEKLFVFGDSYADTGNLRKSLGQSWDRPYGITNPGRPAGRFSDGLILTDYLGMYFLI</sequence>
<feature type="transmembrane region" description="Helical" evidence="4">
    <location>
        <begin position="6"/>
        <end position="24"/>
    </location>
</feature>
<dbReference type="Proteomes" id="UP000015453">
    <property type="component" value="Unassembled WGS sequence"/>
</dbReference>
<dbReference type="InterPro" id="IPR036514">
    <property type="entry name" value="SGNH_hydro_sf"/>
</dbReference>
<organism evidence="5 6">
    <name type="scientific">Genlisea aurea</name>
    <dbReference type="NCBI Taxonomy" id="192259"/>
    <lineage>
        <taxon>Eukaryota</taxon>
        <taxon>Viridiplantae</taxon>
        <taxon>Streptophyta</taxon>
        <taxon>Embryophyta</taxon>
        <taxon>Tracheophyta</taxon>
        <taxon>Spermatophyta</taxon>
        <taxon>Magnoliopsida</taxon>
        <taxon>eudicotyledons</taxon>
        <taxon>Gunneridae</taxon>
        <taxon>Pentapetalae</taxon>
        <taxon>asterids</taxon>
        <taxon>lamiids</taxon>
        <taxon>Lamiales</taxon>
        <taxon>Lentibulariaceae</taxon>
        <taxon>Genlisea</taxon>
    </lineage>
</organism>
<keyword evidence="2" id="KW-0442">Lipid degradation</keyword>
<evidence type="ECO:0008006" key="7">
    <source>
        <dbReference type="Google" id="ProtNLM"/>
    </source>
</evidence>
<name>S8CHP1_9LAMI</name>
<keyword evidence="6" id="KW-1185">Reference proteome</keyword>
<dbReference type="AlphaFoldDB" id="S8CHP1"/>
<keyword evidence="1" id="KW-0378">Hydrolase</keyword>
<evidence type="ECO:0000256" key="4">
    <source>
        <dbReference type="SAM" id="Phobius"/>
    </source>
</evidence>
<gene>
    <name evidence="5" type="ORF">M569_10670</name>
</gene>
<evidence type="ECO:0000256" key="1">
    <source>
        <dbReference type="ARBA" id="ARBA00022801"/>
    </source>
</evidence>
<dbReference type="PANTHER" id="PTHR46020:SF32">
    <property type="entry name" value="GDSL ESTERASE_LIPASE"/>
    <property type="match status" value="1"/>
</dbReference>
<protein>
    <recommendedName>
        <fullName evidence="7">GDSL esterase/lipase</fullName>
    </recommendedName>
</protein>
<dbReference type="Gene3D" id="3.40.50.1110">
    <property type="entry name" value="SGNH hydrolase"/>
    <property type="match status" value="1"/>
</dbReference>